<proteinExistence type="predicted"/>
<dbReference type="Pfam" id="PF02769">
    <property type="entry name" value="AIRS_C"/>
    <property type="match status" value="1"/>
</dbReference>
<comment type="caution">
    <text evidence="2">The sequence shown here is derived from an EMBL/GenBank/DDBJ whole genome shotgun (WGS) entry which is preliminary data.</text>
</comment>
<reference evidence="2" key="1">
    <citation type="submission" date="2019-08" db="EMBL/GenBank/DDBJ databases">
        <authorList>
            <person name="Kucharzyk K."/>
            <person name="Murdoch R.W."/>
            <person name="Higgins S."/>
            <person name="Loffler F."/>
        </authorList>
    </citation>
    <scope>NUCLEOTIDE SEQUENCE</scope>
</reference>
<dbReference type="InterPro" id="IPR036676">
    <property type="entry name" value="PurM-like_C_sf"/>
</dbReference>
<evidence type="ECO:0000313" key="2">
    <source>
        <dbReference type="EMBL" id="MPN23482.1"/>
    </source>
</evidence>
<keyword evidence="2" id="KW-0456">Lyase</keyword>
<gene>
    <name evidence="2" type="primary">hypE_16</name>
    <name evidence="2" type="ORF">SDC9_170870</name>
</gene>
<feature type="domain" description="PurM-like C-terminal" evidence="1">
    <location>
        <begin position="2"/>
        <end position="75"/>
    </location>
</feature>
<dbReference type="AlphaFoldDB" id="A0A645GBW8"/>
<accession>A0A645GBW8</accession>
<dbReference type="Gene3D" id="3.90.650.10">
    <property type="entry name" value="PurM-like C-terminal domain"/>
    <property type="match status" value="1"/>
</dbReference>
<dbReference type="PANTHER" id="PTHR30303:SF0">
    <property type="entry name" value="CARBAMOYL DEHYDRATASE HYPE"/>
    <property type="match status" value="1"/>
</dbReference>
<dbReference type="InterPro" id="IPR011854">
    <property type="entry name" value="HypE"/>
</dbReference>
<dbReference type="EMBL" id="VSSQ01072006">
    <property type="protein sequence ID" value="MPN23482.1"/>
    <property type="molecule type" value="Genomic_DNA"/>
</dbReference>
<dbReference type="PANTHER" id="PTHR30303">
    <property type="entry name" value="HYDROGENASE ISOENZYMES FORMATION PROTEIN HYPE"/>
    <property type="match status" value="1"/>
</dbReference>
<dbReference type="GO" id="GO:0051604">
    <property type="term" value="P:protein maturation"/>
    <property type="evidence" value="ECO:0007669"/>
    <property type="project" value="TreeGrafter"/>
</dbReference>
<dbReference type="SUPFAM" id="SSF56042">
    <property type="entry name" value="PurM C-terminal domain-like"/>
    <property type="match status" value="1"/>
</dbReference>
<evidence type="ECO:0000259" key="1">
    <source>
        <dbReference type="Pfam" id="PF02769"/>
    </source>
</evidence>
<name>A0A645GBW8_9ZZZZ</name>
<dbReference type="EC" id="4.2.1.-" evidence="2"/>
<organism evidence="2">
    <name type="scientific">bioreactor metagenome</name>
    <dbReference type="NCBI Taxonomy" id="1076179"/>
    <lineage>
        <taxon>unclassified sequences</taxon>
        <taxon>metagenomes</taxon>
        <taxon>ecological metagenomes</taxon>
    </lineage>
</organism>
<dbReference type="InterPro" id="IPR010918">
    <property type="entry name" value="PurM-like_C_dom"/>
</dbReference>
<protein>
    <submittedName>
        <fullName evidence="2">Carbamoyl dehydratase HypE</fullName>
        <ecNumber evidence="2">4.2.1.-</ecNumber>
    </submittedName>
</protein>
<dbReference type="GO" id="GO:0016829">
    <property type="term" value="F:lyase activity"/>
    <property type="evidence" value="ECO:0007669"/>
    <property type="project" value="UniProtKB-KW"/>
</dbReference>
<sequence>MGILINETAVPVRPAVKAACDILGYDPLYMANEGKLIAIADARHTEKVLEIMRADCYGKDACVIGRVVSKPAGQVGLETAIGGIRLLDMLIGDQLPRIC</sequence>